<dbReference type="InterPro" id="IPR007138">
    <property type="entry name" value="ABM_dom"/>
</dbReference>
<feature type="domain" description="ABM" evidence="1">
    <location>
        <begin position="2"/>
        <end position="92"/>
    </location>
</feature>
<evidence type="ECO:0000259" key="1">
    <source>
        <dbReference type="PROSITE" id="PS51725"/>
    </source>
</evidence>
<dbReference type="EMBL" id="JBHULS010000004">
    <property type="protein sequence ID" value="MFD2552262.1"/>
    <property type="molecule type" value="Genomic_DNA"/>
</dbReference>
<dbReference type="Proteomes" id="UP001597472">
    <property type="component" value="Unassembled WGS sequence"/>
</dbReference>
<dbReference type="EC" id="1.-.-.-" evidence="2"/>
<accession>A0ABW5KTH4</accession>
<dbReference type="InterPro" id="IPR050744">
    <property type="entry name" value="AI-2_Isomerase_LsrG"/>
</dbReference>
<organism evidence="2 3">
    <name type="scientific">Bizionia sediminis</name>
    <dbReference type="NCBI Taxonomy" id="1737064"/>
    <lineage>
        <taxon>Bacteria</taxon>
        <taxon>Pseudomonadati</taxon>
        <taxon>Bacteroidota</taxon>
        <taxon>Flavobacteriia</taxon>
        <taxon>Flavobacteriales</taxon>
        <taxon>Flavobacteriaceae</taxon>
        <taxon>Bizionia</taxon>
    </lineage>
</organism>
<dbReference type="Pfam" id="PF03992">
    <property type="entry name" value="ABM"/>
    <property type="match status" value="1"/>
</dbReference>
<gene>
    <name evidence="2" type="ORF">ACFSQP_10580</name>
</gene>
<evidence type="ECO:0000313" key="2">
    <source>
        <dbReference type="EMBL" id="MFD2552262.1"/>
    </source>
</evidence>
<dbReference type="InterPro" id="IPR011008">
    <property type="entry name" value="Dimeric_a/b-barrel"/>
</dbReference>
<proteinExistence type="predicted"/>
<keyword evidence="2" id="KW-0503">Monooxygenase</keyword>
<reference evidence="3" key="1">
    <citation type="journal article" date="2019" name="Int. J. Syst. Evol. Microbiol.">
        <title>The Global Catalogue of Microorganisms (GCM) 10K type strain sequencing project: providing services to taxonomists for standard genome sequencing and annotation.</title>
        <authorList>
            <consortium name="The Broad Institute Genomics Platform"/>
            <consortium name="The Broad Institute Genome Sequencing Center for Infectious Disease"/>
            <person name="Wu L."/>
            <person name="Ma J."/>
        </authorList>
    </citation>
    <scope>NUCLEOTIDE SEQUENCE [LARGE SCALE GENOMIC DNA]</scope>
    <source>
        <strain evidence="3">KCTC 42587</strain>
    </source>
</reference>
<dbReference type="PANTHER" id="PTHR33336">
    <property type="entry name" value="QUINOL MONOOXYGENASE YGIN-RELATED"/>
    <property type="match status" value="1"/>
</dbReference>
<evidence type="ECO:0000313" key="3">
    <source>
        <dbReference type="Proteomes" id="UP001597472"/>
    </source>
</evidence>
<keyword evidence="2" id="KW-0560">Oxidoreductase</keyword>
<dbReference type="SUPFAM" id="SSF54909">
    <property type="entry name" value="Dimeric alpha+beta barrel"/>
    <property type="match status" value="1"/>
</dbReference>
<keyword evidence="3" id="KW-1185">Reference proteome</keyword>
<dbReference type="RefSeq" id="WP_376894200.1">
    <property type="nucleotide sequence ID" value="NZ_JBHULS010000004.1"/>
</dbReference>
<dbReference type="Gene3D" id="3.30.70.100">
    <property type="match status" value="1"/>
</dbReference>
<name>A0ABW5KTH4_9FLAO</name>
<sequence>MLIRIVKLGFKPEHINTFTANFHKNKQAIRNFEGCEFLELYQDNQNKHVFFTYSYWRSAQHLEHYRQSDLFQQIWAATKPLFNMKPEAWSVNKLETVSV</sequence>
<protein>
    <submittedName>
        <fullName evidence="2">Quinol monooxygenase</fullName>
        <ecNumber evidence="2">1.-.-.-</ecNumber>
    </submittedName>
</protein>
<comment type="caution">
    <text evidence="2">The sequence shown here is derived from an EMBL/GenBank/DDBJ whole genome shotgun (WGS) entry which is preliminary data.</text>
</comment>
<dbReference type="PROSITE" id="PS51725">
    <property type="entry name" value="ABM"/>
    <property type="match status" value="1"/>
</dbReference>
<dbReference type="GO" id="GO:0004497">
    <property type="term" value="F:monooxygenase activity"/>
    <property type="evidence" value="ECO:0007669"/>
    <property type="project" value="UniProtKB-KW"/>
</dbReference>
<dbReference type="PANTHER" id="PTHR33336:SF3">
    <property type="entry name" value="ABM DOMAIN-CONTAINING PROTEIN"/>
    <property type="match status" value="1"/>
</dbReference>